<organism evidence="1 2">
    <name type="scientific">Negadavirga shengliensis</name>
    <dbReference type="NCBI Taxonomy" id="1389218"/>
    <lineage>
        <taxon>Bacteria</taxon>
        <taxon>Pseudomonadati</taxon>
        <taxon>Bacteroidota</taxon>
        <taxon>Cytophagia</taxon>
        <taxon>Cytophagales</taxon>
        <taxon>Cyclobacteriaceae</taxon>
        <taxon>Negadavirga</taxon>
    </lineage>
</organism>
<comment type="caution">
    <text evidence="1">The sequence shown here is derived from an EMBL/GenBank/DDBJ whole genome shotgun (WGS) entry which is preliminary data.</text>
</comment>
<gene>
    <name evidence="1" type="ORF">ACFPFU_09645</name>
</gene>
<keyword evidence="2" id="KW-1185">Reference proteome</keyword>
<dbReference type="InterPro" id="IPR025316">
    <property type="entry name" value="DUF4221"/>
</dbReference>
<evidence type="ECO:0000313" key="1">
    <source>
        <dbReference type="EMBL" id="MFC4871950.1"/>
    </source>
</evidence>
<dbReference type="EMBL" id="JBHSJJ010000004">
    <property type="protein sequence ID" value="MFC4871950.1"/>
    <property type="molecule type" value="Genomic_DNA"/>
</dbReference>
<proteinExistence type="predicted"/>
<reference evidence="2" key="1">
    <citation type="journal article" date="2019" name="Int. J. Syst. Evol. Microbiol.">
        <title>The Global Catalogue of Microorganisms (GCM) 10K type strain sequencing project: providing services to taxonomists for standard genome sequencing and annotation.</title>
        <authorList>
            <consortium name="The Broad Institute Genomics Platform"/>
            <consortium name="The Broad Institute Genome Sequencing Center for Infectious Disease"/>
            <person name="Wu L."/>
            <person name="Ma J."/>
        </authorList>
    </citation>
    <scope>NUCLEOTIDE SEQUENCE [LARGE SCALE GENOMIC DNA]</scope>
    <source>
        <strain evidence="2">CGMCC 4.7466</strain>
    </source>
</reference>
<dbReference type="Proteomes" id="UP001595818">
    <property type="component" value="Unassembled WGS sequence"/>
</dbReference>
<accession>A0ABV9SZU0</accession>
<dbReference type="RefSeq" id="WP_377063900.1">
    <property type="nucleotide sequence ID" value="NZ_JBHSJJ010000004.1"/>
</dbReference>
<name>A0ABV9SZU0_9BACT</name>
<protein>
    <submittedName>
        <fullName evidence="1">DUF4221 family protein</fullName>
    </submittedName>
</protein>
<evidence type="ECO:0000313" key="2">
    <source>
        <dbReference type="Proteomes" id="UP001595818"/>
    </source>
</evidence>
<sequence>MRFFLLIVVAGYLFSCNKSKEQENVFSGNLSFSMDTVWVDSGDEFIYLQDNLSLSDLSSAKNYLINFNRMDNYAERINLDELVLEKKIQFEKEGPNGLGSIISNFRITPEGQLMVWFYKTYALFDQDAKKVRDLGLEKIAGSYLNGSETYPLMLFEDPAQPDRIVGVFIQWQDNTYFLLDFDLKNQDFKKTDLPELTKLRDYRVDILHEGRPAGSFGVALFPASTPDKIVIANNSINEVHVFDLKTDSLFIKSWDTPLLGDRKKYLPPKQVDHATGELENIYKKSKEEINFGRFIWDEELRRFLRFSARESFGEEKNEYGQYAPTGADVYLSIFDENLNLLAESPVQELNAPPKKHFVKDGKVWMYENIEDELAFVRLSME</sequence>
<dbReference type="Pfam" id="PF13970">
    <property type="entry name" value="DUF4221"/>
    <property type="match status" value="1"/>
</dbReference>